<keyword evidence="3 5" id="KW-0949">S-adenosyl-L-methionine</keyword>
<dbReference type="CDD" id="cd02440">
    <property type="entry name" value="AdoMet_MTases"/>
    <property type="match status" value="1"/>
</dbReference>
<dbReference type="PROSITE" id="PS51686">
    <property type="entry name" value="SAM_MT_RSMB_NOP"/>
    <property type="match status" value="1"/>
</dbReference>
<feature type="binding site" evidence="5">
    <location>
        <position position="253"/>
    </location>
    <ligand>
        <name>S-adenosyl-L-methionine</name>
        <dbReference type="ChEBI" id="CHEBI:59789"/>
    </ligand>
</feature>
<keyword evidence="1 5" id="KW-0489">Methyltransferase</keyword>
<dbReference type="GO" id="GO:0032259">
    <property type="term" value="P:methylation"/>
    <property type="evidence" value="ECO:0007669"/>
    <property type="project" value="UniProtKB-KW"/>
</dbReference>
<dbReference type="PRINTS" id="PR02008">
    <property type="entry name" value="RCMTFAMILY"/>
</dbReference>
<evidence type="ECO:0000313" key="7">
    <source>
        <dbReference type="EMBL" id="GGJ31927.1"/>
    </source>
</evidence>
<dbReference type="InterPro" id="IPR001678">
    <property type="entry name" value="MeTrfase_RsmB-F_NOP2_dom"/>
</dbReference>
<evidence type="ECO:0000313" key="8">
    <source>
        <dbReference type="Proteomes" id="UP000632222"/>
    </source>
</evidence>
<reference evidence="8" key="1">
    <citation type="journal article" date="2019" name="Int. J. Syst. Evol. Microbiol.">
        <title>The Global Catalogue of Microorganisms (GCM) 10K type strain sequencing project: providing services to taxonomists for standard genome sequencing and annotation.</title>
        <authorList>
            <consortium name="The Broad Institute Genomics Platform"/>
            <consortium name="The Broad Institute Genome Sequencing Center for Infectious Disease"/>
            <person name="Wu L."/>
            <person name="Ma J."/>
        </authorList>
    </citation>
    <scope>NUCLEOTIDE SEQUENCE [LARGE SCALE GENOMIC DNA]</scope>
    <source>
        <strain evidence="8">JCM 14370</strain>
    </source>
</reference>
<evidence type="ECO:0000256" key="4">
    <source>
        <dbReference type="ARBA" id="ARBA00022884"/>
    </source>
</evidence>
<keyword evidence="4 5" id="KW-0694">RNA-binding</keyword>
<gene>
    <name evidence="7" type="ORF">GCM10008938_17600</name>
</gene>
<accession>A0ABQ2CZA1</accession>
<dbReference type="SUPFAM" id="SSF48013">
    <property type="entry name" value="NusB-like"/>
    <property type="match status" value="1"/>
</dbReference>
<evidence type="ECO:0000256" key="5">
    <source>
        <dbReference type="PROSITE-ProRule" id="PRU01023"/>
    </source>
</evidence>
<dbReference type="SUPFAM" id="SSF53335">
    <property type="entry name" value="S-adenosyl-L-methionine-dependent methyltransferases"/>
    <property type="match status" value="1"/>
</dbReference>
<feature type="binding site" evidence="5">
    <location>
        <position position="295"/>
    </location>
    <ligand>
        <name>S-adenosyl-L-methionine</name>
        <dbReference type="ChEBI" id="CHEBI:59789"/>
    </ligand>
</feature>
<keyword evidence="8" id="KW-1185">Reference proteome</keyword>
<dbReference type="InterPro" id="IPR023267">
    <property type="entry name" value="RCMT"/>
</dbReference>
<organism evidence="7 8">
    <name type="scientific">Deinococcus roseus</name>
    <dbReference type="NCBI Taxonomy" id="392414"/>
    <lineage>
        <taxon>Bacteria</taxon>
        <taxon>Thermotogati</taxon>
        <taxon>Deinococcota</taxon>
        <taxon>Deinococci</taxon>
        <taxon>Deinococcales</taxon>
        <taxon>Deinococcaceae</taxon>
        <taxon>Deinococcus</taxon>
    </lineage>
</organism>
<dbReference type="GO" id="GO:0008168">
    <property type="term" value="F:methyltransferase activity"/>
    <property type="evidence" value="ECO:0007669"/>
    <property type="project" value="UniProtKB-KW"/>
</dbReference>
<feature type="binding site" evidence="5">
    <location>
        <position position="279"/>
    </location>
    <ligand>
        <name>S-adenosyl-L-methionine</name>
        <dbReference type="ChEBI" id="CHEBI:59789"/>
    </ligand>
</feature>
<feature type="active site" description="Nucleophile" evidence="5">
    <location>
        <position position="348"/>
    </location>
</feature>
<dbReference type="InterPro" id="IPR049560">
    <property type="entry name" value="MeTrfase_RsmB-F_NOP2_cat"/>
</dbReference>
<dbReference type="InterPro" id="IPR035926">
    <property type="entry name" value="NusB-like_sf"/>
</dbReference>
<dbReference type="Gene3D" id="1.10.940.10">
    <property type="entry name" value="NusB-like"/>
    <property type="match status" value="1"/>
</dbReference>
<sequence>MSSVNPARNAAVRILKQVLDGAYAAPLLDQTLAQKFSSSDAGLLTHLVYGTVRHAQTLEKALLPHLKKKPQRQTWVILLLGAFEKLILGTAQHAVVNEYTELAKNHGPQLGGLVNAVLRKVELPETLDYSLPDWLLKAFQQAYPGQWQEVVEDLLKPSPLWLWLSDKGVRQLEEEEALVERGFGQIDKVVLSRSLRKTKAYQKGQAQPINPASYSVVEALGEVMNKEVLDLAGGTGIKAAFLAKKGARVTSVDLDPRKAEQGKQNAERLGQKVNFKTADLRTPGDLGTYSKVLLDAPCTGSGTLRTHPEIKLRITPEYAREMAALQKSLLEESSKFVASGGELVYSVCSILPQEAEEVISSFLEKHPDFEVQVPELMVPSLKTAQGTRTLPINGVDGFFVSRLLKVK</sequence>
<feature type="domain" description="SAM-dependent MTase RsmB/NOP-type" evidence="6">
    <location>
        <begin position="136"/>
        <end position="406"/>
    </location>
</feature>
<protein>
    <submittedName>
        <fullName evidence="7">16S rRNA m5C967 methyltransferase</fullName>
    </submittedName>
</protein>
<comment type="caution">
    <text evidence="7">The sequence shown here is derived from an EMBL/GenBank/DDBJ whole genome shotgun (WGS) entry which is preliminary data.</text>
</comment>
<dbReference type="RefSeq" id="WP_189002314.1">
    <property type="nucleotide sequence ID" value="NZ_BMOD01000005.1"/>
</dbReference>
<dbReference type="Pfam" id="PF01189">
    <property type="entry name" value="Methyltr_RsmB-F"/>
    <property type="match status" value="1"/>
</dbReference>
<keyword evidence="2 5" id="KW-0808">Transferase</keyword>
<dbReference type="PANTHER" id="PTHR22807">
    <property type="entry name" value="NOP2 YEAST -RELATED NOL1/NOP2/FMU SUN DOMAIN-CONTAINING"/>
    <property type="match status" value="1"/>
</dbReference>
<comment type="caution">
    <text evidence="5">Lacks conserved residue(s) required for the propagation of feature annotation.</text>
</comment>
<comment type="similarity">
    <text evidence="5">Belongs to the class I-like SAM-binding methyltransferase superfamily. RsmB/NOP family.</text>
</comment>
<evidence type="ECO:0000256" key="3">
    <source>
        <dbReference type="ARBA" id="ARBA00022691"/>
    </source>
</evidence>
<dbReference type="Proteomes" id="UP000632222">
    <property type="component" value="Unassembled WGS sequence"/>
</dbReference>
<dbReference type="EMBL" id="BMOD01000005">
    <property type="protein sequence ID" value="GGJ31927.1"/>
    <property type="molecule type" value="Genomic_DNA"/>
</dbReference>
<dbReference type="InterPro" id="IPR029063">
    <property type="entry name" value="SAM-dependent_MTases_sf"/>
</dbReference>
<evidence type="ECO:0000256" key="2">
    <source>
        <dbReference type="ARBA" id="ARBA00022679"/>
    </source>
</evidence>
<name>A0ABQ2CZA1_9DEIO</name>
<dbReference type="Pfam" id="PF01029">
    <property type="entry name" value="NusB"/>
    <property type="match status" value="1"/>
</dbReference>
<dbReference type="InterPro" id="IPR006027">
    <property type="entry name" value="NusB_RsmB_TIM44"/>
</dbReference>
<dbReference type="PANTHER" id="PTHR22807:SF53">
    <property type="entry name" value="RIBOSOMAL RNA SMALL SUBUNIT METHYLTRANSFERASE B-RELATED"/>
    <property type="match status" value="1"/>
</dbReference>
<evidence type="ECO:0000259" key="6">
    <source>
        <dbReference type="PROSITE" id="PS51686"/>
    </source>
</evidence>
<dbReference type="Gene3D" id="3.40.50.150">
    <property type="entry name" value="Vaccinia Virus protein VP39"/>
    <property type="match status" value="1"/>
</dbReference>
<proteinExistence type="inferred from homology"/>
<dbReference type="Gene3D" id="1.10.287.730">
    <property type="entry name" value="Helix hairpin bin"/>
    <property type="match status" value="1"/>
</dbReference>
<evidence type="ECO:0000256" key="1">
    <source>
        <dbReference type="ARBA" id="ARBA00022603"/>
    </source>
</evidence>